<feature type="compositionally biased region" description="Low complexity" evidence="3">
    <location>
        <begin position="407"/>
        <end position="419"/>
    </location>
</feature>
<dbReference type="SUPFAM" id="SSF49899">
    <property type="entry name" value="Concanavalin A-like lectins/glucanases"/>
    <property type="match status" value="1"/>
</dbReference>
<dbReference type="PANTHER" id="PTHR11801">
    <property type="entry name" value="SIGNAL TRANSDUCER AND ACTIVATOR OF TRANSCRIPTION"/>
    <property type="match status" value="1"/>
</dbReference>
<evidence type="ECO:0000256" key="2">
    <source>
        <dbReference type="PROSITE-ProRule" id="PRU00191"/>
    </source>
</evidence>
<evidence type="ECO:0000256" key="1">
    <source>
        <dbReference type="ARBA" id="ARBA00022999"/>
    </source>
</evidence>
<keyword evidence="1 2" id="KW-0727">SH2 domain</keyword>
<feature type="region of interest" description="Disordered" evidence="3">
    <location>
        <begin position="9"/>
        <end position="30"/>
    </location>
</feature>
<feature type="domain" description="SH2" evidence="4">
    <location>
        <begin position="653"/>
        <end position="753"/>
    </location>
</feature>
<protein>
    <submittedName>
        <fullName evidence="5">Signal transducer and activator of transcription A</fullName>
    </submittedName>
</protein>
<feature type="region of interest" description="Disordered" evidence="3">
    <location>
        <begin position="472"/>
        <end position="495"/>
    </location>
</feature>
<dbReference type="Pfam" id="PF13385">
    <property type="entry name" value="Laminin_G_3"/>
    <property type="match status" value="1"/>
</dbReference>
<evidence type="ECO:0000256" key="3">
    <source>
        <dbReference type="SAM" id="MobiDB-lite"/>
    </source>
</evidence>
<accession>A0A1D1XYH6</accession>
<name>A0A1D1XYH6_9ARAE</name>
<reference evidence="5" key="1">
    <citation type="submission" date="2015-07" db="EMBL/GenBank/DDBJ databases">
        <title>Transcriptome Assembly of Anthurium amnicola.</title>
        <authorList>
            <person name="Suzuki J."/>
        </authorList>
    </citation>
    <scope>NUCLEOTIDE SEQUENCE</scope>
</reference>
<dbReference type="InterPro" id="IPR000980">
    <property type="entry name" value="SH2"/>
</dbReference>
<dbReference type="SUPFAM" id="SSF55550">
    <property type="entry name" value="SH2 domain"/>
    <property type="match status" value="1"/>
</dbReference>
<dbReference type="GO" id="GO:0003700">
    <property type="term" value="F:DNA-binding transcription factor activity"/>
    <property type="evidence" value="ECO:0007669"/>
    <property type="project" value="InterPro"/>
</dbReference>
<dbReference type="AlphaFoldDB" id="A0A1D1XYH6"/>
<sequence length="753" mass="83193">LSLSLSHLVTEEEESGGAAPTGRRGSMAEDVGEPLDCDYSELKGLRISLDRRVVGLLGDGNGAGFCLCFWLYLKSPVHPPTVIIRQMQSEDNNEVPFLCLNNEGKMTLSPLLVLHEEAATGTSVFLANISSASAKIECLKDKWIHVVCEVSTRYVRLHIDGSIVGEKSLSSFSEDPDEDILEGMILAGNDGGDKKLEGFIHDLQIFPLSCSNNTVTRLSTKNLPIQLGLDCSCVSDGIEECGDGVWSIVGGKASCRRKFSLDVVLLDAFGCSVHKELEILASLVYADDGTLVKKPYDSAEAPLLTSCDGLEFPSKERRVKLIDGRASIKLKISQLSSKCDNRLFRVRFHSPNAEGYPFLEAHSPPIRCISRSRDSRGNPLGKKQSHSPGANGRSHEIQDNCSGLQLSNGSGSKCSSPSSKRPRFGYVDSPMRVDANENSCQGIDVCTSHDCTSNGAIVIRRVLEPKFEHNVGTDNVLSDSESTDGRNSDSKRIDDTRKSISDTTVFRYCLEGTEERSLLLKEVVAFVSDEDIMDFAEQVSLYTGCPHHRYQILIAKQLIKEGIDSWKSISHNGNRVLWSDVIPEIDRKFKKISGSISRGLSGQDIEVLRRIAGCGDDLARENFDKLWHWFFPVAVTLSKDHINALWESKSPRWIEGIVTKEEAENSLRGPRGHLDPGTFILRFPTSRSWPHPDAGCLVVTYVGTDCSLHNRLLSIDDREVNSRPLQDLLLQEPELSHLGSVMRGATQQWRYEA</sequence>
<dbReference type="GO" id="GO:0007165">
    <property type="term" value="P:signal transduction"/>
    <property type="evidence" value="ECO:0007669"/>
    <property type="project" value="InterPro"/>
</dbReference>
<dbReference type="InterPro" id="IPR036860">
    <property type="entry name" value="SH2_dom_sf"/>
</dbReference>
<feature type="compositionally biased region" description="Basic and acidic residues" evidence="3">
    <location>
        <begin position="483"/>
        <end position="495"/>
    </location>
</feature>
<evidence type="ECO:0000313" key="5">
    <source>
        <dbReference type="EMBL" id="JAT47454.1"/>
    </source>
</evidence>
<dbReference type="Gene3D" id="2.60.120.200">
    <property type="match status" value="1"/>
</dbReference>
<feature type="non-terminal residue" evidence="5">
    <location>
        <position position="1"/>
    </location>
</feature>
<dbReference type="InterPro" id="IPR001217">
    <property type="entry name" value="STAT"/>
</dbReference>
<dbReference type="InterPro" id="IPR013320">
    <property type="entry name" value="ConA-like_dom_sf"/>
</dbReference>
<dbReference type="PROSITE" id="PS50001">
    <property type="entry name" value="SH2"/>
    <property type="match status" value="1"/>
</dbReference>
<dbReference type="Gene3D" id="3.30.505.10">
    <property type="entry name" value="SH2 domain"/>
    <property type="match status" value="1"/>
</dbReference>
<evidence type="ECO:0000259" key="4">
    <source>
        <dbReference type="PROSITE" id="PS50001"/>
    </source>
</evidence>
<gene>
    <name evidence="5" type="primary">dstA_0</name>
    <name evidence="5" type="ORF">g.69686</name>
</gene>
<proteinExistence type="predicted"/>
<feature type="region of interest" description="Disordered" evidence="3">
    <location>
        <begin position="370"/>
        <end position="430"/>
    </location>
</feature>
<dbReference type="EMBL" id="GDJX01020482">
    <property type="protein sequence ID" value="JAT47454.1"/>
    <property type="molecule type" value="Transcribed_RNA"/>
</dbReference>
<organism evidence="5">
    <name type="scientific">Anthurium amnicola</name>
    <dbReference type="NCBI Taxonomy" id="1678845"/>
    <lineage>
        <taxon>Eukaryota</taxon>
        <taxon>Viridiplantae</taxon>
        <taxon>Streptophyta</taxon>
        <taxon>Embryophyta</taxon>
        <taxon>Tracheophyta</taxon>
        <taxon>Spermatophyta</taxon>
        <taxon>Magnoliopsida</taxon>
        <taxon>Liliopsida</taxon>
        <taxon>Araceae</taxon>
        <taxon>Pothoideae</taxon>
        <taxon>Potheae</taxon>
        <taxon>Anthurium</taxon>
    </lineage>
</organism>